<evidence type="ECO:0000313" key="2">
    <source>
        <dbReference type="EMBL" id="CAE7470005.1"/>
    </source>
</evidence>
<dbReference type="OrthoDB" id="42699at2759"/>
<comment type="caution">
    <text evidence="2">The sequence shown here is derived from an EMBL/GenBank/DDBJ whole genome shotgun (WGS) entry which is preliminary data.</text>
</comment>
<gene>
    <name evidence="2" type="ORF">SNEC2469_LOCUS13224</name>
</gene>
<organism evidence="2 3">
    <name type="scientific">Symbiodinium necroappetens</name>
    <dbReference type="NCBI Taxonomy" id="1628268"/>
    <lineage>
        <taxon>Eukaryota</taxon>
        <taxon>Sar</taxon>
        <taxon>Alveolata</taxon>
        <taxon>Dinophyceae</taxon>
        <taxon>Suessiales</taxon>
        <taxon>Symbiodiniaceae</taxon>
        <taxon>Symbiodinium</taxon>
    </lineage>
</organism>
<protein>
    <submittedName>
        <fullName evidence="2">Uncharacterized protein</fullName>
    </submittedName>
</protein>
<dbReference type="SUPFAM" id="SSF57184">
    <property type="entry name" value="Growth factor receptor domain"/>
    <property type="match status" value="1"/>
</dbReference>
<feature type="region of interest" description="Disordered" evidence="1">
    <location>
        <begin position="1280"/>
        <end position="1307"/>
    </location>
</feature>
<reference evidence="2" key="1">
    <citation type="submission" date="2021-02" db="EMBL/GenBank/DDBJ databases">
        <authorList>
            <person name="Dougan E. K."/>
            <person name="Rhodes N."/>
            <person name="Thang M."/>
            <person name="Chan C."/>
        </authorList>
    </citation>
    <scope>NUCLEOTIDE SEQUENCE</scope>
</reference>
<dbReference type="Proteomes" id="UP000601435">
    <property type="component" value="Unassembled WGS sequence"/>
</dbReference>
<dbReference type="Pfam" id="PF03382">
    <property type="entry name" value="DUF285"/>
    <property type="match status" value="2"/>
</dbReference>
<name>A0A812SCK3_9DINO</name>
<dbReference type="InterPro" id="IPR011889">
    <property type="entry name" value="Liste_lipo_26"/>
</dbReference>
<dbReference type="NCBIfam" id="TIGR02167">
    <property type="entry name" value="Liste_lipo_26"/>
    <property type="match status" value="2"/>
</dbReference>
<proteinExistence type="predicted"/>
<keyword evidence="3" id="KW-1185">Reference proteome</keyword>
<dbReference type="InterPro" id="IPR005046">
    <property type="entry name" value="DUF285"/>
</dbReference>
<dbReference type="EMBL" id="CAJNJA010021099">
    <property type="protein sequence ID" value="CAE7470005.1"/>
    <property type="molecule type" value="Genomic_DNA"/>
</dbReference>
<evidence type="ECO:0000256" key="1">
    <source>
        <dbReference type="SAM" id="MobiDB-lite"/>
    </source>
</evidence>
<evidence type="ECO:0000313" key="3">
    <source>
        <dbReference type="Proteomes" id="UP000601435"/>
    </source>
</evidence>
<feature type="region of interest" description="Disordered" evidence="1">
    <location>
        <begin position="1520"/>
        <end position="1572"/>
    </location>
</feature>
<feature type="compositionally biased region" description="Basic and acidic residues" evidence="1">
    <location>
        <begin position="1544"/>
        <end position="1572"/>
    </location>
</feature>
<dbReference type="Pfam" id="PF20708">
    <property type="entry name" value="DUF6822"/>
    <property type="match status" value="2"/>
</dbReference>
<dbReference type="InterPro" id="IPR049225">
    <property type="entry name" value="DUF6822"/>
</dbReference>
<sequence>MSGLFEDLSNFNEDISTWNVAGVMDMSQMFKGARSFDQPIGSWQTSSVTTMAHMFDGAAAFNHEIFSWDVSNVQTMSHMFHGAVAFNQPLESWDTSRVSDMTALFSNAESFNQPVGSWITGAVIRMSGMFQNTGIFNQPLSTWDMSAVSDVSSMFQNAASFNHPVGAWDTAVVTNMRGMFSGAAVFDQPIGMWDTSSVKDMSFMFSEATSFNQPIENWTTVYVTNMTGMFFGASVFNSSLQLWNTSSVRSMAHMFQEASAFNQPIGSWDTSSVADMSYMFDGAVAFNQPIFTWNVSAVLDTTLMFSDAVSFNQPLRSWRLPVPASHDMFRGADAFKRPPCPGGFSPAINGLGCEPCPVGQFALPGGRCETCQQGFVPTSDSEGCQKCADGSISVFGVCEECVFPFVIVNDVCELWPLPTVFAAAALALLALWVCISNYKARTEAEIKHALDVAYRDLWDEHPEIEKHAAILQFLGMKRMQVQQKLAEMQAQQSLLAGVGLHYLLSEDFASVARERTKKQDPSFNDMKDAFWMCDEPLGHDVRCPRDGRMGCALVDWIPRSGRQEQSHFMSWTWRYRLSEVQSALQIFQRNVEESRVFFYMCFFVNNQFRIILESTGMDAEDLQAVFESNLKRIGRVVAILDTWDKPMYLTRIWTVYEQFMATKLEVPVTFVMPDTAMHSAQEQMLQGEVGMRRITEALCNADSENAEAWLKEDEIKVKGLIRNSVGFEHVNTHVTQVMVQWQNQVDTIGDLLCQANYKDHAANCGGTVGLLQTPWGNSEVGMTRGIKQGAVESPVFFGYIAELVLSDAAGVHGWRSMTPLYEDLAPEEMLYMDDGMLWNGKLSVIQTRAQQLSTEFARYGLKMNPRKCQLYASPKVEGEHYIVLDGTRVEASPTLEVMGLSLRVGVSLCELITPALTRARFSKAQDESWDSGKGLFGGRDRLFMQLALSVRARYGSDSRDLLDYATRDSGRETTNLGELRSSASSSQVGVRAQEPVEQPGWLQTALSQLGDIRQGGGGLEPLWLAVLRRVEQRGNDHYARWSRLYLRPIRAEFSNRLQWERYTSSLTEGEIEWASRVELATFQDYNSAAGTRVQQGEGGISRLPTHDQVLADMMTPVDANYPFGLMHAGWVNSATGQWGPRGTEDPASVLEERAEDGEETVLFQTGTWRERRWEDLLEQFQQWFEEGREVGIAVRMVHTLTHSRGNPRYARWASRPIYSLGVGYPNSQWGETSTTPPDFFDWANEIETLLYDGCNREWREMGLPADDQGDTTSLMHRRPTEEFMPPRPRRARPYPRTNTTAEESAGTPDAHNIVIEERSMFGDVLFDPSRFGPELQGNSVVPDHFLPEATLRRIRTVHQQMSHHNRMLSTIALVTMMRYLMCDLSQTVELADGTVRIRDGDRAGAEPEPDEELLMQQFMVSRGKDTADRRWTRAMIRLQKELMGQQKAARLTHARLLRMGLPSGDLHWGSQLEALLIATLEEDEQVEGSAQTDPEWLSSWVRELGDFIPGFQQVTEPVEIESQDRGQGQNTEKGAPDSTFGEDITDREIEQLARDPDEERDRQQQLKAEEAMEQKRVEEHEALCEQELAYLRSEAEEYHRWEGQQLRSALRGDSSPPGKRRCMISIEAASSSGDRPRIHHTLALAVPENGSDLVITVRANMQPIPEEVPTEVIPVPDGKEELDVGNQMLQEIYRLWEAGSLSLVEIRRRFGNEVVEMLQAQKAVSEEADLSLLREQAQQEARDTMLDAASPGPEAPPPVSIDHGHTELGRVGSPKVSFAFFENIYGQWKDGLWTNAAIQARYGEDWVRLFQQWKIWGLEGIWHLLGLVLDMSQNAEPSEQNLIVDTDQLRPPLRVPFVVVQAYYRQWLQGFLTDSALQANYGAHWLGIFGTWQREGFQQVANELNMYVEWNALGLGPSEPDAADYRRGSDGGEGM</sequence>
<dbReference type="InterPro" id="IPR009030">
    <property type="entry name" value="Growth_fac_rcpt_cys_sf"/>
</dbReference>
<accession>A0A812SCK3</accession>